<comment type="caution">
    <text evidence="3">The sequence shown here is derived from an EMBL/GenBank/DDBJ whole genome shotgun (WGS) entry which is preliminary data.</text>
</comment>
<keyword evidence="1" id="KW-1133">Transmembrane helix</keyword>
<dbReference type="Proteomes" id="UP000277300">
    <property type="component" value="Unassembled WGS sequence"/>
</dbReference>
<evidence type="ECO:0000313" key="2">
    <source>
        <dbReference type="EMBL" id="RLN46103.1"/>
    </source>
</evidence>
<evidence type="ECO:0000313" key="5">
    <source>
        <dbReference type="Proteomes" id="UP000284657"/>
    </source>
</evidence>
<name>A0A3F2RBM9_9STRA</name>
<protein>
    <submittedName>
        <fullName evidence="3">Uncharacterized protein</fullName>
    </submittedName>
</protein>
<proteinExistence type="predicted"/>
<keyword evidence="1" id="KW-0472">Membrane</keyword>
<accession>A0A3F2RBM9</accession>
<dbReference type="EMBL" id="MBDO02000855">
    <property type="protein sequence ID" value="RLN51867.1"/>
    <property type="molecule type" value="Genomic_DNA"/>
</dbReference>
<organism evidence="3 4">
    <name type="scientific">Phytophthora kernoviae</name>
    <dbReference type="NCBI Taxonomy" id="325452"/>
    <lineage>
        <taxon>Eukaryota</taxon>
        <taxon>Sar</taxon>
        <taxon>Stramenopiles</taxon>
        <taxon>Oomycota</taxon>
        <taxon>Peronosporomycetes</taxon>
        <taxon>Peronosporales</taxon>
        <taxon>Peronosporaceae</taxon>
        <taxon>Phytophthora</taxon>
    </lineage>
</organism>
<evidence type="ECO:0000313" key="3">
    <source>
        <dbReference type="EMBL" id="RLN51867.1"/>
    </source>
</evidence>
<dbReference type="AlphaFoldDB" id="A0A3F2RBM9"/>
<keyword evidence="1" id="KW-0812">Transmembrane</keyword>
<reference evidence="4 5" key="1">
    <citation type="submission" date="2018-07" db="EMBL/GenBank/DDBJ databases">
        <title>Genome sequencing of oomycete isolates from Chile give support for New Zealand origin for Phytophthora kernoviae and make available the first Nothophytophthora sp. genome.</title>
        <authorList>
            <person name="Studholme D.J."/>
            <person name="Sanfuentes E."/>
            <person name="Panda P."/>
            <person name="Hill R."/>
            <person name="Sambles C."/>
            <person name="Grant M."/>
            <person name="Williams N.M."/>
            <person name="Mcdougal R.L."/>
        </authorList>
    </citation>
    <scope>NUCLEOTIDE SEQUENCE [LARGE SCALE GENOMIC DNA]</scope>
    <source>
        <strain evidence="3">Chile6</strain>
        <strain evidence="2">Chile7</strain>
    </source>
</reference>
<sequence>MAPYWFSLITLIILVVLTGGTVHLILFIWIWKARALTRERVDRTIPQVEKRGPVVPPVDLSLLKSPLRYRVSIADHEGG</sequence>
<dbReference type="EMBL" id="MBAD02002603">
    <property type="protein sequence ID" value="RLN46103.1"/>
    <property type="molecule type" value="Genomic_DNA"/>
</dbReference>
<evidence type="ECO:0000313" key="4">
    <source>
        <dbReference type="Proteomes" id="UP000277300"/>
    </source>
</evidence>
<evidence type="ECO:0000256" key="1">
    <source>
        <dbReference type="SAM" id="Phobius"/>
    </source>
</evidence>
<gene>
    <name evidence="2" type="ORF">BBJ29_009674</name>
    <name evidence="3" type="ORF">BBP00_00009802</name>
</gene>
<dbReference type="Proteomes" id="UP000284657">
    <property type="component" value="Unassembled WGS sequence"/>
</dbReference>
<feature type="transmembrane region" description="Helical" evidence="1">
    <location>
        <begin position="6"/>
        <end position="31"/>
    </location>
</feature>